<gene>
    <name evidence="2" type="ORF">METZ01_LOCUS155555</name>
</gene>
<evidence type="ECO:0000259" key="1">
    <source>
        <dbReference type="Pfam" id="PF18754"/>
    </source>
</evidence>
<sequence length="265" mass="30614">VKRIILSRKGFDAKSGGNASPIFKDGRIFSLPIPQNSPSPTKYQDLNFDGISGAELLRETSASVLPHNYCHFDPLLNEEIGIFGQASSSQTELKNKGVSPGDLFLFFGWFKDFFNKGSDLHHLFGWLQIEKVIEGSENIKDFLKEVNMEHPHGYGDVSRYTNNTIYIGRRNLDIQEKTLPSKGHGLFKHTHKDLILTEQDKTRSRWKLPDEYFLNSKKLFLNRLKWEDEENCRIFYKGFGQEFILNAEENPRIIDWATHLIKKYG</sequence>
<dbReference type="AlphaFoldDB" id="A0A382AN36"/>
<feature type="domain" description="Nucleotide modification associated" evidence="1">
    <location>
        <begin position="3"/>
        <end position="245"/>
    </location>
</feature>
<feature type="non-terminal residue" evidence="2">
    <location>
        <position position="1"/>
    </location>
</feature>
<reference evidence="2" key="1">
    <citation type="submission" date="2018-05" db="EMBL/GenBank/DDBJ databases">
        <authorList>
            <person name="Lanie J.A."/>
            <person name="Ng W.-L."/>
            <person name="Kazmierczak K.M."/>
            <person name="Andrzejewski T.M."/>
            <person name="Davidsen T.M."/>
            <person name="Wayne K.J."/>
            <person name="Tettelin H."/>
            <person name="Glass J.I."/>
            <person name="Rusch D."/>
            <person name="Podicherti R."/>
            <person name="Tsui H.-C.T."/>
            <person name="Winkler M.E."/>
        </authorList>
    </citation>
    <scope>NUCLEOTIDE SEQUENCE</scope>
</reference>
<proteinExistence type="predicted"/>
<protein>
    <recommendedName>
        <fullName evidence="1">Nucleotide modification associated domain-containing protein</fullName>
    </recommendedName>
</protein>
<accession>A0A382AN36</accession>
<dbReference type="Pfam" id="PF18754">
    <property type="entry name" value="Nmad3"/>
    <property type="match status" value="1"/>
</dbReference>
<name>A0A382AN36_9ZZZZ</name>
<dbReference type="InterPro" id="IPR041135">
    <property type="entry name" value="Nmad3"/>
</dbReference>
<organism evidence="2">
    <name type="scientific">marine metagenome</name>
    <dbReference type="NCBI Taxonomy" id="408172"/>
    <lineage>
        <taxon>unclassified sequences</taxon>
        <taxon>metagenomes</taxon>
        <taxon>ecological metagenomes</taxon>
    </lineage>
</organism>
<evidence type="ECO:0000313" key="2">
    <source>
        <dbReference type="EMBL" id="SVB02701.1"/>
    </source>
</evidence>
<dbReference type="EMBL" id="UINC01026014">
    <property type="protein sequence ID" value="SVB02701.1"/>
    <property type="molecule type" value="Genomic_DNA"/>
</dbReference>